<evidence type="ECO:0000313" key="3">
    <source>
        <dbReference type="Proteomes" id="UP001249851"/>
    </source>
</evidence>
<reference evidence="2" key="1">
    <citation type="journal article" date="2023" name="G3 (Bethesda)">
        <title>Whole genome assembly and annotation of the endangered Caribbean coral Acropora cervicornis.</title>
        <authorList>
            <person name="Selwyn J.D."/>
            <person name="Vollmer S.V."/>
        </authorList>
    </citation>
    <scope>NUCLEOTIDE SEQUENCE</scope>
    <source>
        <strain evidence="2">K2</strain>
    </source>
</reference>
<organism evidence="2 3">
    <name type="scientific">Acropora cervicornis</name>
    <name type="common">Staghorn coral</name>
    <dbReference type="NCBI Taxonomy" id="6130"/>
    <lineage>
        <taxon>Eukaryota</taxon>
        <taxon>Metazoa</taxon>
        <taxon>Cnidaria</taxon>
        <taxon>Anthozoa</taxon>
        <taxon>Hexacorallia</taxon>
        <taxon>Scleractinia</taxon>
        <taxon>Astrocoeniina</taxon>
        <taxon>Acroporidae</taxon>
        <taxon>Acropora</taxon>
    </lineage>
</organism>
<keyword evidence="3" id="KW-1185">Reference proteome</keyword>
<proteinExistence type="predicted"/>
<dbReference type="Proteomes" id="UP001249851">
    <property type="component" value="Unassembled WGS sequence"/>
</dbReference>
<comment type="caution">
    <text evidence="2">The sequence shown here is derived from an EMBL/GenBank/DDBJ whole genome shotgun (WGS) entry which is preliminary data.</text>
</comment>
<feature type="chain" id="PRO_5042223697" evidence="1">
    <location>
        <begin position="19"/>
        <end position="115"/>
    </location>
</feature>
<name>A0AAD9VCD9_ACRCE</name>
<dbReference type="AlphaFoldDB" id="A0AAD9VCD9"/>
<evidence type="ECO:0000256" key="1">
    <source>
        <dbReference type="SAM" id="SignalP"/>
    </source>
</evidence>
<sequence>MALVYDILLLICTQLPLQKVFLGYDVGLVQVATVSILTTCRQGVLFQTRLRHPYNHPDNDDCSKETIVEKYPVSHTNKSKACTTKTRPAEPVNMTEIDINRPFPNDEYVLVDTDQ</sequence>
<gene>
    <name evidence="2" type="ORF">P5673_006061</name>
</gene>
<protein>
    <submittedName>
        <fullName evidence="2">Uncharacterized protein</fullName>
    </submittedName>
</protein>
<evidence type="ECO:0000313" key="2">
    <source>
        <dbReference type="EMBL" id="KAK2569164.1"/>
    </source>
</evidence>
<accession>A0AAD9VCD9</accession>
<reference evidence="2" key="2">
    <citation type="journal article" date="2023" name="Science">
        <title>Genomic signatures of disease resistance in endangered staghorn corals.</title>
        <authorList>
            <person name="Vollmer S.V."/>
            <person name="Selwyn J.D."/>
            <person name="Despard B.A."/>
            <person name="Roesel C.L."/>
        </authorList>
    </citation>
    <scope>NUCLEOTIDE SEQUENCE</scope>
    <source>
        <strain evidence="2">K2</strain>
    </source>
</reference>
<feature type="signal peptide" evidence="1">
    <location>
        <begin position="1"/>
        <end position="18"/>
    </location>
</feature>
<keyword evidence="1" id="KW-0732">Signal</keyword>
<dbReference type="EMBL" id="JARQWQ010000010">
    <property type="protein sequence ID" value="KAK2569164.1"/>
    <property type="molecule type" value="Genomic_DNA"/>
</dbReference>